<feature type="region of interest" description="Disordered" evidence="23">
    <location>
        <begin position="687"/>
        <end position="748"/>
    </location>
</feature>
<proteinExistence type="evidence at protein level"/>
<evidence type="ECO:0000256" key="2">
    <source>
        <dbReference type="ARBA" id="ARBA00004141"/>
    </source>
</evidence>
<evidence type="ECO:0000256" key="8">
    <source>
        <dbReference type="ARBA" id="ARBA00022847"/>
    </source>
</evidence>
<accession>A0A498MPN9</accession>
<evidence type="ECO:0000256" key="24">
    <source>
        <dbReference type="SAM" id="Phobius"/>
    </source>
</evidence>
<keyword evidence="14" id="KW-0325">Glycoprotein</keyword>
<evidence type="ECO:0000256" key="12">
    <source>
        <dbReference type="ARBA" id="ARBA00023159"/>
    </source>
</evidence>
<keyword evidence="13" id="KW-0804">Transcription</keyword>
<sequence length="2698" mass="301745">MTQSNGETRLQRSRVQQLRDGITERSQRARNTVQNITANDVKGFFRRNAFVILTVAAVIIGIILGFGLRPYKMSYREVKYFSFPGELLMRMLQMLVLPLLVSSLITGMAALDSRASGKMGVRAVVYYTTTTIIAVFIGIVMVLIIHPGKGSKDEFTKQEKIEQVSPADAFLDLIRNMFPPNLVQACTQQFKTQYAKRVVTVKVLVNETLFSLSNGSQELKREEVIPVLGTVNGINALGLVVFSMCFGLIIGSMKEQGQPLRDFFDCLNEAIMRLVAIIMWYAPLGIMFLIAGKIVEMDDITEMGGQLGMYTITVIIGLLIHAVIVLPLLYFLVTRKNPFVFIAGLLQALVTALGTSSSSATLPITFKCLEENNHVDKRVTRFVLPVGATINMDGTALYEALAAIFIAQVNDMEMNFGEILTISITATAASIGAAGIPQAGLVTMVIVLTSVGLPTDDITLIIAVDWFLDRLRTTTNVLGDSIGAGIVEHLSRHELNAIDAEIGNSVVEENETKKSYQLISQESECENAKIPDTVSMNGDMPHVPITTLAGIAGLTDLLNQLPLPSPLPGTTTKSLLYNGRVAEEVGHLMGCRDETLVSQLASGLSQVSTEHIELKDSLGSDELEGDVPVLLQLLLSRNPNIFRNKTAPSTPQYPAQAGSVASPMIPGGMRNVHENKDQMRAGFTSHILQSSPPYTPPCDGAQELHLGSPDKQRGLKPNEGERDPADKATVYDIVGSPTKDPTKLILRQSRGRAADVDLGGMYPGSDPEGELVEALAAIERMESEAAMETERGAKEVQDKDKPLKKRKQDSHPQEPGAAGTAGSGSGAPGGGGGANAGHRLAPQEASAAGTSASRPGLQVSLEQAGRVEDACMGMPIPASEAQRWPQEPQEGVTPKALKHKHDHAPEHRHQPDTPRQKHRPEGRHGDVGTQRAAQSGSKPAELPPYMLGENTSSGVLKNFTIPKIRKDLGTGDIPEGWKQPCVRLERLEPEVDVKKTVKPVVVLQKLSIDEVQRFMRERDSRGSKSGKNRLSSGRSGKGGIDPSVLKDLPPELLAEIESTMPLCERVKMNKRKRSTVNERPKYAEDSSEDEEYSSRKRQKKDRDRTWELEERDRRSSGEHRRGSYDARRGSGSRFDDSDQDSPPPSLSDDDDEIPQELLLGKQQLSELGSESAKIKAMGITCRIPSDKLVKLLNILEKNILDGASLSTLMNLDNDGEDEERLWRDLIMERVTKSADACLTALNVMTSLHMPKAVYIEDVIERVLQYTKFHLQNTLYPQYDPVYRIDPKGGSMLSSKAKRAKCSTAKQRVIVMLYNKVCDVVSNISELLEIQLMTDTTILQVSSMGITPFFVENVSELQLCAIKLVTAVFSRYEKHRQLILEEIFTSLARLPTSKRSLRNFRLNSSDAEGEPIYIQMVSALVLQLIQCVVHLPSEKDTEDDHKKVDDDVFITNSYETARRTAQNFLSVFLKKCGSKQGEEDYRPLFENFVQDLLSTVNKPEWPASELLLSLLGRLLVHQFSNKQTEMALRVASLDYLGTVAARLRKDSVTSRMDQKAIDRIIRESSEGDETQRLQKALLDYMDENAETDPALTFARKFYIAQWFRDCTTEAEKAMKSQNQKEEDSEGTQHAKELQATGDIMQRAETRKKFLHTVIKSTPNQFTTLRMNSDTVDYEDACLIVRYLASTRPFSQSFDIYLTQILRVLGESAIAVRTKAMKCLSEVVAVDPSILARSDMQRGVHGRLMDNSTSVREAAVELLGRFVLSRPQLTEQYYDMLIERILDTGISVRKRVIKILRDICLEQPNFSKITEMCVKMIRRVNDEEGIKKLVNETFQKLWFTPTANHDKETMNRKILNITDVVAACKDTGYDWFEQLLQNLLKSEEDSSYKPARKACVQLVDNLVEYILKYEEALAEHKSVNSTRLVACITTLYLFSKIRAQLMVKHAMTMQPYLTTKCSSQSDFMVICNVAKILELVVPLMDHPSESFLTTIEEDLMKLILKYGMTVVQYCVSCLGAIVNKVTHNYKFVWACFNRYYGALTKLKIQHQEGTNSMALAATKAALLRSLFTVGALCRHFDFDLEQFKGTTKVVIKEKVLESLLYFTNHEDEEVKCKAIIGLGFLLIMHPSQMFVPEVKSLYNGLLSDKRSSITLKIQVLKNLQMYLQEEDSRMQEADREWQKMSKQEDLKEMGDISSGMSSSIMQLYLKQVLESFFHTQSSVRHFALNVIALTLSQGLIHPVQCVPYLIAMGTDPEPTMRNKADQQLVEIDKKYTGFIHMKAVAGMKMSYQVQQAVLGSTGPVIRGFRQDESNSAQCSHLYSMVRANRQHRRAFLISLLNLFDDSSKIEVNMLLFIADNLAYFPYQTQEEPLFIMHHIDITLSVSGSNLLQTFKERVRKPKPTECPKQSESDSDSDLDDADAVMERLPEDAASLLDFARASQGILLLLVLKQHLKNLYGFSDSKIQKYSPTESAKVYDKAVNRKTSVNFSPRQTIDFLQNDEVHDEMTYDLKRKIVKQYLDFKLLMEHLDPDEEDEEGETSATVRNKAITALLGGAATSPRNHHTVDSEDEDSEGEERTPGASRRGRRAADSADLLLTNMNESVSALDIIAIHCPKYRDRPQIARVIQRNSDGYNIHWMAGSYSSSWTEAKRRDGRKLVPWVDTIKETDIIYKKITLTSGNKLNHKVAQTLRSLYAAKDRNSS</sequence>
<keyword evidence="6 24" id="KW-0812">Transmembrane</keyword>
<comment type="function">
    <text evidence="20">May play a structural role in chromatin. Involved in sister chromatid cohesion, possibly by facilitating the cohesin complex loading. Transcription factor, which may promote cortical neuron migration during brain development by regulating the transcription of crucial genes in this process.</text>
</comment>
<dbReference type="FunFam" id="1.25.10.10:FF:000225">
    <property type="entry name" value="Nipped-B protein"/>
    <property type="match status" value="1"/>
</dbReference>
<feature type="region of interest" description="Disordered" evidence="23">
    <location>
        <begin position="2548"/>
        <end position="2585"/>
    </location>
</feature>
<dbReference type="Proteomes" id="UP000290572">
    <property type="component" value="Unassembled WGS sequence"/>
</dbReference>
<feature type="compositionally biased region" description="Basic and acidic residues" evidence="23">
    <location>
        <begin position="708"/>
        <end position="726"/>
    </location>
</feature>
<feature type="compositionally biased region" description="Basic and acidic residues" evidence="23">
    <location>
        <begin position="1100"/>
        <end position="1136"/>
    </location>
</feature>
<feature type="region of interest" description="Disordered" evidence="23">
    <location>
        <begin position="2393"/>
        <end position="2414"/>
    </location>
</feature>
<evidence type="ECO:0000313" key="27">
    <source>
        <dbReference type="Proteomes" id="UP000290572"/>
    </source>
</evidence>
<evidence type="ECO:0000256" key="20">
    <source>
        <dbReference type="ARBA" id="ARBA00053055"/>
    </source>
</evidence>
<feature type="transmembrane region" description="Helical" evidence="24">
    <location>
        <begin position="91"/>
        <end position="111"/>
    </location>
</feature>
<keyword evidence="22" id="KW-0175">Coiled coil</keyword>
<dbReference type="FunFam" id="1.10.3860.10:FF:000002">
    <property type="entry name" value="Amino acid transporter"/>
    <property type="match status" value="1"/>
</dbReference>
<feature type="transmembrane region" description="Helical" evidence="24">
    <location>
        <begin position="234"/>
        <end position="253"/>
    </location>
</feature>
<comment type="caution">
    <text evidence="26">The sequence shown here is derived from an EMBL/GenBank/DDBJ whole genome shotgun (WGS) entry which is preliminary data.</text>
</comment>
<evidence type="ECO:0000256" key="14">
    <source>
        <dbReference type="ARBA" id="ARBA00023180"/>
    </source>
</evidence>
<keyword evidence="10" id="KW-0805">Transcription regulation</keyword>
<keyword evidence="11 24" id="KW-0472">Membrane</keyword>
<evidence type="ECO:0000256" key="1">
    <source>
        <dbReference type="ARBA" id="ARBA00004123"/>
    </source>
</evidence>
<dbReference type="InterPro" id="IPR024986">
    <property type="entry name" value="Nipped-B_C"/>
</dbReference>
<dbReference type="GO" id="GO:0007420">
    <property type="term" value="P:brain development"/>
    <property type="evidence" value="ECO:0007669"/>
    <property type="project" value="TreeGrafter"/>
</dbReference>
<dbReference type="Pfam" id="PF12830">
    <property type="entry name" value="Nipped-B_C"/>
    <property type="match status" value="1"/>
</dbReference>
<keyword evidence="5" id="KW-0217">Developmental protein</keyword>
<dbReference type="SUPFAM" id="SSF48371">
    <property type="entry name" value="ARM repeat"/>
    <property type="match status" value="2"/>
</dbReference>
<reference evidence="26 27" key="1">
    <citation type="submission" date="2018-03" db="EMBL/GenBank/DDBJ databases">
        <title>Draft genome sequence of Rohu Carp (Labeo rohita).</title>
        <authorList>
            <person name="Das P."/>
            <person name="Kushwaha B."/>
            <person name="Joshi C.G."/>
            <person name="Kumar D."/>
            <person name="Nagpure N.S."/>
            <person name="Sahoo L."/>
            <person name="Das S.P."/>
            <person name="Bit A."/>
            <person name="Patnaik S."/>
            <person name="Meher P.K."/>
            <person name="Jayasankar P."/>
            <person name="Koringa P.G."/>
            <person name="Patel N.V."/>
            <person name="Hinsu A.T."/>
            <person name="Kumar R."/>
            <person name="Pandey M."/>
            <person name="Agarwal S."/>
            <person name="Srivastava S."/>
            <person name="Singh M."/>
            <person name="Iquebal M.A."/>
            <person name="Jaiswal S."/>
            <person name="Angadi U.B."/>
            <person name="Kumar N."/>
            <person name="Raza M."/>
            <person name="Shah T.M."/>
            <person name="Rai A."/>
            <person name="Jena J.K."/>
        </authorList>
    </citation>
    <scope>NUCLEOTIDE SEQUENCE [LARGE SCALE GENOMIC DNA]</scope>
    <source>
        <strain evidence="26">DASCIFA01</strain>
        <tissue evidence="26">Testis</tissue>
    </source>
</reference>
<dbReference type="GO" id="GO:0048703">
    <property type="term" value="P:embryonic viscerocranium morphogenesis"/>
    <property type="evidence" value="ECO:0007669"/>
    <property type="project" value="TreeGrafter"/>
</dbReference>
<dbReference type="GO" id="GO:0071169">
    <property type="term" value="P:establishment of protein localization to chromatin"/>
    <property type="evidence" value="ECO:0007669"/>
    <property type="project" value="TreeGrafter"/>
</dbReference>
<feature type="compositionally biased region" description="Basic and acidic residues" evidence="23">
    <location>
        <begin position="1011"/>
        <end position="1022"/>
    </location>
</feature>
<feature type="region of interest" description="Disordered" evidence="23">
    <location>
        <begin position="1011"/>
        <end position="1046"/>
    </location>
</feature>
<dbReference type="GO" id="GO:0015293">
    <property type="term" value="F:symporter activity"/>
    <property type="evidence" value="ECO:0007669"/>
    <property type="project" value="UniProtKB-KW"/>
</dbReference>
<dbReference type="CDD" id="cd23958">
    <property type="entry name" value="SCC2"/>
    <property type="match status" value="1"/>
</dbReference>
<feature type="compositionally biased region" description="Polar residues" evidence="23">
    <location>
        <begin position="1023"/>
        <end position="1034"/>
    </location>
</feature>
<feature type="transmembrane region" description="Helical" evidence="24">
    <location>
        <begin position="274"/>
        <end position="295"/>
    </location>
</feature>
<evidence type="ECO:0000256" key="15">
    <source>
        <dbReference type="ARBA" id="ARBA00023242"/>
    </source>
</evidence>
<dbReference type="GO" id="GO:0090694">
    <property type="term" value="C:Scc2-Scc4 cohesin loading complex"/>
    <property type="evidence" value="ECO:0007669"/>
    <property type="project" value="TreeGrafter"/>
</dbReference>
<feature type="compositionally biased region" description="Basic and acidic residues" evidence="23">
    <location>
        <begin position="783"/>
        <end position="801"/>
    </location>
</feature>
<feature type="region of interest" description="Disordered" evidence="23">
    <location>
        <begin position="783"/>
        <end position="952"/>
    </location>
</feature>
<evidence type="ECO:0000256" key="18">
    <source>
        <dbReference type="ARBA" id="ARBA00048715"/>
    </source>
</evidence>
<keyword evidence="15 21" id="KW-0539">Nucleus</keyword>
<dbReference type="GO" id="GO:0034087">
    <property type="term" value="P:establishment of mitotic sister chromatid cohesion"/>
    <property type="evidence" value="ECO:0007669"/>
    <property type="project" value="TreeGrafter"/>
</dbReference>
<keyword evidence="16 21" id="KW-0131">Cell cycle</keyword>
<dbReference type="PROSITE" id="PS00714">
    <property type="entry name" value="NA_DICARBOXYL_SYMP_2"/>
    <property type="match status" value="1"/>
</dbReference>
<dbReference type="Gene3D" id="1.25.10.10">
    <property type="entry name" value="Leucine-rich Repeat Variant"/>
    <property type="match status" value="2"/>
</dbReference>
<dbReference type="GO" id="GO:0061775">
    <property type="term" value="F:cohesin loader activity"/>
    <property type="evidence" value="ECO:0007669"/>
    <property type="project" value="InterPro"/>
</dbReference>
<dbReference type="PROSITE" id="PS00713">
    <property type="entry name" value="NA_DICARBOXYL_SYMP_1"/>
    <property type="match status" value="1"/>
</dbReference>
<dbReference type="GO" id="GO:0035118">
    <property type="term" value="P:embryonic pectoral fin morphogenesis"/>
    <property type="evidence" value="ECO:0007669"/>
    <property type="project" value="UniProtKB-ARBA"/>
</dbReference>
<keyword evidence="27" id="KW-1185">Reference proteome</keyword>
<gene>
    <name evidence="26" type="ORF">ROHU_023526</name>
</gene>
<dbReference type="EMBL" id="QBIY01012596">
    <property type="protein sequence ID" value="RXN22310.1"/>
    <property type="molecule type" value="Genomic_DNA"/>
</dbReference>
<feature type="transmembrane region" description="Helical" evidence="24">
    <location>
        <begin position="339"/>
        <end position="358"/>
    </location>
</feature>
<evidence type="ECO:0000256" key="3">
    <source>
        <dbReference type="ARBA" id="ARBA00009252"/>
    </source>
</evidence>
<evidence type="ECO:0000256" key="5">
    <source>
        <dbReference type="ARBA" id="ARBA00022473"/>
    </source>
</evidence>
<feature type="transmembrane region" description="Helical" evidence="24">
    <location>
        <begin position="307"/>
        <end position="332"/>
    </location>
</feature>
<evidence type="ECO:0000256" key="23">
    <source>
        <dbReference type="SAM" id="MobiDB-lite"/>
    </source>
</evidence>
<evidence type="ECO:0000256" key="22">
    <source>
        <dbReference type="SAM" id="Coils"/>
    </source>
</evidence>
<dbReference type="GO" id="GO:0010468">
    <property type="term" value="P:regulation of gene expression"/>
    <property type="evidence" value="ECO:0007669"/>
    <property type="project" value="InterPro"/>
</dbReference>
<keyword evidence="4" id="KW-0813">Transport</keyword>
<evidence type="ECO:0000256" key="10">
    <source>
        <dbReference type="ARBA" id="ARBA00023015"/>
    </source>
</evidence>
<organism evidence="26 27">
    <name type="scientific">Labeo rohita</name>
    <name type="common">Indian major carp</name>
    <name type="synonym">Cyprinus rohita</name>
    <dbReference type="NCBI Taxonomy" id="84645"/>
    <lineage>
        <taxon>Eukaryota</taxon>
        <taxon>Metazoa</taxon>
        <taxon>Chordata</taxon>
        <taxon>Craniata</taxon>
        <taxon>Vertebrata</taxon>
        <taxon>Euteleostomi</taxon>
        <taxon>Actinopterygii</taxon>
        <taxon>Neopterygii</taxon>
        <taxon>Teleostei</taxon>
        <taxon>Ostariophysi</taxon>
        <taxon>Cypriniformes</taxon>
        <taxon>Cyprinidae</taxon>
        <taxon>Labeoninae</taxon>
        <taxon>Labeonini</taxon>
        <taxon>Labeo</taxon>
    </lineage>
</organism>
<dbReference type="PRINTS" id="PR00173">
    <property type="entry name" value="EDTRNSPORT"/>
</dbReference>
<dbReference type="GO" id="GO:0048565">
    <property type="term" value="P:digestive tract development"/>
    <property type="evidence" value="ECO:0007669"/>
    <property type="project" value="UniProtKB-ARBA"/>
</dbReference>
<dbReference type="InterPro" id="IPR011989">
    <property type="entry name" value="ARM-like"/>
</dbReference>
<evidence type="ECO:0000313" key="26">
    <source>
        <dbReference type="EMBL" id="RXN22310.1"/>
    </source>
</evidence>
<evidence type="ECO:0000256" key="6">
    <source>
        <dbReference type="ARBA" id="ARBA00022692"/>
    </source>
</evidence>
<dbReference type="InterPro" id="IPR036458">
    <property type="entry name" value="Na:dicarbo_symporter_sf"/>
</dbReference>
<comment type="similarity">
    <text evidence="3 21">Belongs to the SCC2/Nipped-B family.</text>
</comment>
<evidence type="ECO:0000256" key="16">
    <source>
        <dbReference type="ARBA" id="ARBA00023306"/>
    </source>
</evidence>
<comment type="catalytic activity">
    <reaction evidence="19">
        <text>D-aspartate(out) + K(+)(in) + 3 Na(+)(out) + H(+)(out) = D-aspartate(in) + K(+)(out) + 3 Na(+)(in) + H(+)(in)</text>
        <dbReference type="Rhea" id="RHEA:71379"/>
        <dbReference type="ChEBI" id="CHEBI:15378"/>
        <dbReference type="ChEBI" id="CHEBI:29101"/>
        <dbReference type="ChEBI" id="CHEBI:29103"/>
        <dbReference type="ChEBI" id="CHEBI:29990"/>
    </reaction>
</comment>
<keyword evidence="8" id="KW-0769">Symport</keyword>
<dbReference type="InterPro" id="IPR033031">
    <property type="entry name" value="Scc2/Nipped-B"/>
</dbReference>
<comment type="catalytic activity">
    <reaction evidence="18">
        <text>K(+)(in) + L-aspartate(out) + 3 Na(+)(out) + H(+)(out) = K(+)(out) + L-aspartate(in) + 3 Na(+)(in) + H(+)(in)</text>
        <dbReference type="Rhea" id="RHEA:70851"/>
        <dbReference type="ChEBI" id="CHEBI:15378"/>
        <dbReference type="ChEBI" id="CHEBI:29101"/>
        <dbReference type="ChEBI" id="CHEBI:29103"/>
        <dbReference type="ChEBI" id="CHEBI:29991"/>
    </reaction>
</comment>
<evidence type="ECO:0007829" key="28">
    <source>
        <dbReference type="PeptideAtlas" id="A0A498MPN9"/>
    </source>
</evidence>
<evidence type="ECO:0000256" key="13">
    <source>
        <dbReference type="ARBA" id="ARBA00023163"/>
    </source>
</evidence>
<dbReference type="PANTHER" id="PTHR21704">
    <property type="entry name" value="NIPPED-B-LIKE PROTEIN DELANGIN SCC2-RELATED"/>
    <property type="match status" value="1"/>
</dbReference>
<comment type="subcellular location">
    <subcellularLocation>
        <location evidence="2">Membrane</location>
        <topology evidence="2">Multi-pass membrane protein</topology>
    </subcellularLocation>
    <subcellularLocation>
        <location evidence="1 21">Nucleus</location>
    </subcellularLocation>
</comment>
<dbReference type="SUPFAM" id="SSF118215">
    <property type="entry name" value="Proton glutamate symport protein"/>
    <property type="match status" value="1"/>
</dbReference>
<feature type="compositionally biased region" description="Basic and acidic residues" evidence="23">
    <location>
        <begin position="2396"/>
        <end position="2405"/>
    </location>
</feature>
<dbReference type="InterPro" id="IPR026003">
    <property type="entry name" value="Cohesin_HEAT"/>
</dbReference>
<dbReference type="GO" id="GO:0003146">
    <property type="term" value="P:heart jogging"/>
    <property type="evidence" value="ECO:0007669"/>
    <property type="project" value="UniProtKB-ARBA"/>
</dbReference>
<dbReference type="GO" id="GO:0140588">
    <property type="term" value="P:chromatin looping"/>
    <property type="evidence" value="ECO:0007669"/>
    <property type="project" value="InterPro"/>
</dbReference>
<feature type="compositionally biased region" description="Gly residues" evidence="23">
    <location>
        <begin position="819"/>
        <end position="835"/>
    </location>
</feature>
<keyword evidence="12" id="KW-0010">Activator</keyword>
<dbReference type="GO" id="GO:1990414">
    <property type="term" value="P:replication-born double-strand break repair via sister chromatid exchange"/>
    <property type="evidence" value="ECO:0007669"/>
    <property type="project" value="TreeGrafter"/>
</dbReference>
<keyword evidence="9 24" id="KW-1133">Transmembrane helix</keyword>
<name>A0A498MPN9_LABRO</name>
<dbReference type="InterPro" id="IPR018107">
    <property type="entry name" value="Na-dicarboxylate_symporter_CS"/>
</dbReference>
<dbReference type="Pfam" id="PF00375">
    <property type="entry name" value="SDF"/>
    <property type="match status" value="1"/>
</dbReference>
<feature type="compositionally biased region" description="Basic and acidic residues" evidence="23">
    <location>
        <begin position="1075"/>
        <end position="1084"/>
    </location>
</feature>
<dbReference type="InterPro" id="IPR016024">
    <property type="entry name" value="ARM-type_fold"/>
</dbReference>
<dbReference type="Gene3D" id="1.10.3860.10">
    <property type="entry name" value="Sodium:dicarboxylate symporter"/>
    <property type="match status" value="1"/>
</dbReference>
<dbReference type="GO" id="GO:0016020">
    <property type="term" value="C:membrane"/>
    <property type="evidence" value="ECO:0007669"/>
    <property type="project" value="UniProtKB-SubCell"/>
</dbReference>
<comment type="catalytic activity">
    <reaction evidence="17">
        <text>K(+)(in) + L-glutamate(out) + 3 Na(+)(out) + H(+)(out) = K(+)(out) + L-glutamate(in) + 3 Na(+)(in) + H(+)(in)</text>
        <dbReference type="Rhea" id="RHEA:70699"/>
        <dbReference type="ChEBI" id="CHEBI:15378"/>
        <dbReference type="ChEBI" id="CHEBI:29101"/>
        <dbReference type="ChEBI" id="CHEBI:29103"/>
        <dbReference type="ChEBI" id="CHEBI:29985"/>
    </reaction>
</comment>
<dbReference type="InterPro" id="IPR001991">
    <property type="entry name" value="Na-dicarboxylate_symporter"/>
</dbReference>
<feature type="compositionally biased region" description="Basic and acidic residues" evidence="23">
    <location>
        <begin position="903"/>
        <end position="915"/>
    </location>
</feature>
<feature type="transmembrane region" description="Helical" evidence="24">
    <location>
        <begin position="49"/>
        <end position="71"/>
    </location>
</feature>
<feature type="coiled-coil region" evidence="22">
    <location>
        <begin position="2154"/>
        <end position="2181"/>
    </location>
</feature>
<protein>
    <recommendedName>
        <fullName evidence="21">Nipped-B protein</fullName>
    </recommendedName>
</protein>
<evidence type="ECO:0000256" key="21">
    <source>
        <dbReference type="RuleBase" id="RU364107"/>
    </source>
</evidence>
<evidence type="ECO:0000256" key="7">
    <source>
        <dbReference type="ARBA" id="ARBA00022737"/>
    </source>
</evidence>
<feature type="transmembrane region" description="Helical" evidence="24">
    <location>
        <begin position="123"/>
        <end position="145"/>
    </location>
</feature>
<dbReference type="Pfam" id="PF12765">
    <property type="entry name" value="Cohesin_HEAT"/>
    <property type="match status" value="1"/>
</dbReference>
<keyword evidence="28" id="KW-1267">Proteomics identification</keyword>
<dbReference type="PANTHER" id="PTHR21704:SF18">
    <property type="entry name" value="NIPPED-B-LIKE PROTEIN"/>
    <property type="match status" value="1"/>
</dbReference>
<keyword evidence="7 21" id="KW-0677">Repeat</keyword>
<evidence type="ECO:0000256" key="17">
    <source>
        <dbReference type="ARBA" id="ARBA00047601"/>
    </source>
</evidence>
<feature type="region of interest" description="Disordered" evidence="23">
    <location>
        <begin position="1071"/>
        <end position="1152"/>
    </location>
</feature>
<evidence type="ECO:0000259" key="25">
    <source>
        <dbReference type="Pfam" id="PF12830"/>
    </source>
</evidence>
<feature type="domain" description="Sister chromatid cohesion C-terminal" evidence="25">
    <location>
        <begin position="2195"/>
        <end position="2375"/>
    </location>
</feature>
<evidence type="ECO:0000256" key="9">
    <source>
        <dbReference type="ARBA" id="ARBA00022989"/>
    </source>
</evidence>
<evidence type="ECO:0000256" key="4">
    <source>
        <dbReference type="ARBA" id="ARBA00022448"/>
    </source>
</evidence>
<evidence type="ECO:0000256" key="19">
    <source>
        <dbReference type="ARBA" id="ARBA00049118"/>
    </source>
</evidence>
<dbReference type="GO" id="GO:0015813">
    <property type="term" value="P:L-glutamate transmembrane transport"/>
    <property type="evidence" value="ECO:0007669"/>
    <property type="project" value="UniProtKB-ARBA"/>
</dbReference>
<dbReference type="GO" id="GO:0140587">
    <property type="term" value="F:chromatin loop anchoring activity"/>
    <property type="evidence" value="ECO:0007669"/>
    <property type="project" value="UniProtKB-ARBA"/>
</dbReference>
<evidence type="ECO:0000256" key="11">
    <source>
        <dbReference type="ARBA" id="ARBA00023136"/>
    </source>
</evidence>
<dbReference type="STRING" id="84645.A0A498MPN9"/>